<feature type="binding site" evidence="9">
    <location>
        <begin position="193"/>
        <end position="194"/>
    </location>
    <ligand>
        <name>2-[(2R,5Z)-2-carboxy-4-methylthiazol-5(2H)-ylidene]ethyl phosphate</name>
        <dbReference type="ChEBI" id="CHEBI:62899"/>
    </ligand>
</feature>
<dbReference type="PANTHER" id="PTHR20857:SF15">
    <property type="entry name" value="THIAMINE-PHOSPHATE SYNTHASE"/>
    <property type="match status" value="1"/>
</dbReference>
<dbReference type="PANTHER" id="PTHR20857">
    <property type="entry name" value="THIAMINE-PHOSPHATE PYROPHOSPHORYLASE"/>
    <property type="match status" value="1"/>
</dbReference>
<dbReference type="GO" id="GO:0000287">
    <property type="term" value="F:magnesium ion binding"/>
    <property type="evidence" value="ECO:0007669"/>
    <property type="project" value="UniProtKB-UniRule"/>
</dbReference>
<evidence type="ECO:0000313" key="14">
    <source>
        <dbReference type="Proteomes" id="UP000823851"/>
    </source>
</evidence>
<accession>A0A9D2U059</accession>
<dbReference type="HAMAP" id="MF_00097">
    <property type="entry name" value="TMP_synthase"/>
    <property type="match status" value="1"/>
</dbReference>
<comment type="cofactor">
    <cofactor evidence="9">
        <name>Mg(2+)</name>
        <dbReference type="ChEBI" id="CHEBI:18420"/>
    </cofactor>
    <text evidence="9">Binds 1 Mg(2+) ion per subunit.</text>
</comment>
<dbReference type="GO" id="GO:0005737">
    <property type="term" value="C:cytoplasm"/>
    <property type="evidence" value="ECO:0007669"/>
    <property type="project" value="TreeGrafter"/>
</dbReference>
<dbReference type="AlphaFoldDB" id="A0A9D2U059"/>
<evidence type="ECO:0000256" key="5">
    <source>
        <dbReference type="ARBA" id="ARBA00022977"/>
    </source>
</evidence>
<feature type="binding site" evidence="9">
    <location>
        <begin position="143"/>
        <end position="145"/>
    </location>
    <ligand>
        <name>2-[(2R,5Z)-2-carboxy-4-methylthiazol-5(2H)-ylidene]ethyl phosphate</name>
        <dbReference type="ChEBI" id="CHEBI:62899"/>
    </ligand>
</feature>
<feature type="binding site" evidence="9">
    <location>
        <position position="117"/>
    </location>
    <ligand>
        <name>4-amino-2-methyl-5-(diphosphooxymethyl)pyrimidine</name>
        <dbReference type="ChEBI" id="CHEBI:57841"/>
    </ligand>
</feature>
<evidence type="ECO:0000256" key="4">
    <source>
        <dbReference type="ARBA" id="ARBA00022842"/>
    </source>
</evidence>
<dbReference type="Proteomes" id="UP000823851">
    <property type="component" value="Unassembled WGS sequence"/>
</dbReference>
<reference evidence="13" key="2">
    <citation type="submission" date="2021-04" db="EMBL/GenBank/DDBJ databases">
        <authorList>
            <person name="Gilroy R."/>
        </authorList>
    </citation>
    <scope>NUCLEOTIDE SEQUENCE</scope>
    <source>
        <strain evidence="13">ChiHjej8B7-25341</strain>
    </source>
</reference>
<dbReference type="GO" id="GO:0009228">
    <property type="term" value="P:thiamine biosynthetic process"/>
    <property type="evidence" value="ECO:0007669"/>
    <property type="project" value="UniProtKB-KW"/>
</dbReference>
<keyword evidence="3 9" id="KW-0479">Metal-binding</keyword>
<dbReference type="InterPro" id="IPR036206">
    <property type="entry name" value="ThiamineP_synth_sf"/>
</dbReference>
<comment type="caution">
    <text evidence="13">The sequence shown here is derived from an EMBL/GenBank/DDBJ whole genome shotgun (WGS) entry which is preliminary data.</text>
</comment>
<dbReference type="Pfam" id="PF02581">
    <property type="entry name" value="TMP-TENI"/>
    <property type="match status" value="1"/>
</dbReference>
<comment type="catalytic activity">
    <reaction evidence="8 9 10">
        <text>2-[(2R,5Z)-2-carboxy-4-methylthiazol-5(2H)-ylidene]ethyl phosphate + 4-amino-2-methyl-5-(diphosphooxymethyl)pyrimidine + 2 H(+) = thiamine phosphate + CO2 + diphosphate</text>
        <dbReference type="Rhea" id="RHEA:47844"/>
        <dbReference type="ChEBI" id="CHEBI:15378"/>
        <dbReference type="ChEBI" id="CHEBI:16526"/>
        <dbReference type="ChEBI" id="CHEBI:33019"/>
        <dbReference type="ChEBI" id="CHEBI:37575"/>
        <dbReference type="ChEBI" id="CHEBI:57841"/>
        <dbReference type="ChEBI" id="CHEBI:62899"/>
        <dbReference type="EC" id="2.5.1.3"/>
    </reaction>
</comment>
<feature type="binding site" evidence="9">
    <location>
        <position position="78"/>
    </location>
    <ligand>
        <name>4-amino-2-methyl-5-(diphosphooxymethyl)pyrimidine</name>
        <dbReference type="ChEBI" id="CHEBI:57841"/>
    </ligand>
</feature>
<dbReference type="InterPro" id="IPR034291">
    <property type="entry name" value="TMP_synthase"/>
</dbReference>
<evidence type="ECO:0000256" key="11">
    <source>
        <dbReference type="RuleBase" id="RU004253"/>
    </source>
</evidence>
<comment type="catalytic activity">
    <reaction evidence="6 9 10">
        <text>4-methyl-5-(2-phosphooxyethyl)-thiazole + 4-amino-2-methyl-5-(diphosphooxymethyl)pyrimidine + H(+) = thiamine phosphate + diphosphate</text>
        <dbReference type="Rhea" id="RHEA:22328"/>
        <dbReference type="ChEBI" id="CHEBI:15378"/>
        <dbReference type="ChEBI" id="CHEBI:33019"/>
        <dbReference type="ChEBI" id="CHEBI:37575"/>
        <dbReference type="ChEBI" id="CHEBI:57841"/>
        <dbReference type="ChEBI" id="CHEBI:58296"/>
        <dbReference type="EC" id="2.5.1.3"/>
    </reaction>
</comment>
<dbReference type="EMBL" id="DWUW01000080">
    <property type="protein sequence ID" value="HJD30853.1"/>
    <property type="molecule type" value="Genomic_DNA"/>
</dbReference>
<dbReference type="SUPFAM" id="SSF51391">
    <property type="entry name" value="Thiamin phosphate synthase"/>
    <property type="match status" value="1"/>
</dbReference>
<feature type="binding site" evidence="9">
    <location>
        <position position="146"/>
    </location>
    <ligand>
        <name>4-amino-2-methyl-5-(diphosphooxymethyl)pyrimidine</name>
        <dbReference type="ChEBI" id="CHEBI:57841"/>
    </ligand>
</feature>
<evidence type="ECO:0000256" key="2">
    <source>
        <dbReference type="ARBA" id="ARBA00022679"/>
    </source>
</evidence>
<dbReference type="CDD" id="cd00564">
    <property type="entry name" value="TMP_TenI"/>
    <property type="match status" value="1"/>
</dbReference>
<dbReference type="FunFam" id="3.20.20.70:FF:000096">
    <property type="entry name" value="Thiamine-phosphate synthase"/>
    <property type="match status" value="1"/>
</dbReference>
<dbReference type="InterPro" id="IPR022998">
    <property type="entry name" value="ThiamineP_synth_TenI"/>
</dbReference>
<reference evidence="13" key="1">
    <citation type="journal article" date="2021" name="PeerJ">
        <title>Extensive microbial diversity within the chicken gut microbiome revealed by metagenomics and culture.</title>
        <authorList>
            <person name="Gilroy R."/>
            <person name="Ravi A."/>
            <person name="Getino M."/>
            <person name="Pursley I."/>
            <person name="Horton D.L."/>
            <person name="Alikhan N.F."/>
            <person name="Baker D."/>
            <person name="Gharbi K."/>
            <person name="Hall N."/>
            <person name="Watson M."/>
            <person name="Adriaenssens E.M."/>
            <person name="Foster-Nyarko E."/>
            <person name="Jarju S."/>
            <person name="Secka A."/>
            <person name="Antonio M."/>
            <person name="Oren A."/>
            <person name="Chaudhuri R.R."/>
            <person name="La Ragione R."/>
            <person name="Hildebrand F."/>
            <person name="Pallen M.J."/>
        </authorList>
    </citation>
    <scope>NUCLEOTIDE SEQUENCE</scope>
    <source>
        <strain evidence="13">ChiHjej8B7-25341</strain>
    </source>
</reference>
<dbReference type="GO" id="GO:0004789">
    <property type="term" value="F:thiamine-phosphate diphosphorylase activity"/>
    <property type="evidence" value="ECO:0007669"/>
    <property type="project" value="UniProtKB-UniRule"/>
</dbReference>
<comment type="function">
    <text evidence="9">Condenses 4-methyl-5-(beta-hydroxyethyl)thiazole monophosphate (THZ-P) and 2-methyl-4-amino-5-hydroxymethyl pyrimidine pyrophosphate (HMP-PP) to form thiamine monophosphate (TMP).</text>
</comment>
<dbReference type="InterPro" id="IPR013785">
    <property type="entry name" value="Aldolase_TIM"/>
</dbReference>
<dbReference type="NCBIfam" id="TIGR00693">
    <property type="entry name" value="thiE"/>
    <property type="match status" value="1"/>
</dbReference>
<evidence type="ECO:0000256" key="9">
    <source>
        <dbReference type="HAMAP-Rule" id="MF_00097"/>
    </source>
</evidence>
<name>A0A9D2U059_9FIRM</name>
<evidence type="ECO:0000256" key="6">
    <source>
        <dbReference type="ARBA" id="ARBA00047334"/>
    </source>
</evidence>
<feature type="binding site" evidence="9">
    <location>
        <position position="79"/>
    </location>
    <ligand>
        <name>Mg(2+)</name>
        <dbReference type="ChEBI" id="CHEBI:18420"/>
    </ligand>
</feature>
<feature type="binding site" evidence="9">
    <location>
        <position position="173"/>
    </location>
    <ligand>
        <name>2-[(2R,5Z)-2-carboxy-4-methylthiazol-5(2H)-ylidene]ethyl phosphate</name>
        <dbReference type="ChEBI" id="CHEBI:62899"/>
    </ligand>
</feature>
<evidence type="ECO:0000259" key="12">
    <source>
        <dbReference type="Pfam" id="PF02581"/>
    </source>
</evidence>
<comment type="catalytic activity">
    <reaction evidence="7 9 10">
        <text>2-(2-carboxy-4-methylthiazol-5-yl)ethyl phosphate + 4-amino-2-methyl-5-(diphosphooxymethyl)pyrimidine + 2 H(+) = thiamine phosphate + CO2 + diphosphate</text>
        <dbReference type="Rhea" id="RHEA:47848"/>
        <dbReference type="ChEBI" id="CHEBI:15378"/>
        <dbReference type="ChEBI" id="CHEBI:16526"/>
        <dbReference type="ChEBI" id="CHEBI:33019"/>
        <dbReference type="ChEBI" id="CHEBI:37575"/>
        <dbReference type="ChEBI" id="CHEBI:57841"/>
        <dbReference type="ChEBI" id="CHEBI:62890"/>
        <dbReference type="EC" id="2.5.1.3"/>
    </reaction>
</comment>
<evidence type="ECO:0000313" key="13">
    <source>
        <dbReference type="EMBL" id="HJD30853.1"/>
    </source>
</evidence>
<keyword evidence="4 9" id="KW-0460">Magnesium</keyword>
<protein>
    <recommendedName>
        <fullName evidence="9">Thiamine-phosphate synthase</fullName>
        <shortName evidence="9">TP synthase</shortName>
        <shortName evidence="9">TPS</shortName>
        <ecNumber evidence="9">2.5.1.3</ecNumber>
    </recommendedName>
    <alternativeName>
        <fullName evidence="9">Thiamine-phosphate pyrophosphorylase</fullName>
        <shortName evidence="9">TMP pyrophosphorylase</shortName>
        <shortName evidence="9">TMP-PPase</shortName>
    </alternativeName>
</protein>
<feature type="domain" description="Thiamine phosphate synthase/TenI" evidence="12">
    <location>
        <begin position="16"/>
        <end position="196"/>
    </location>
</feature>
<organism evidence="13 14">
    <name type="scientific">Candidatus Eisenbergiella stercorigallinarum</name>
    <dbReference type="NCBI Taxonomy" id="2838557"/>
    <lineage>
        <taxon>Bacteria</taxon>
        <taxon>Bacillati</taxon>
        <taxon>Bacillota</taxon>
        <taxon>Clostridia</taxon>
        <taxon>Lachnospirales</taxon>
        <taxon>Lachnospiraceae</taxon>
        <taxon>Eisenbergiella</taxon>
    </lineage>
</organism>
<dbReference type="EC" id="2.5.1.3" evidence="9"/>
<feature type="binding site" evidence="9">
    <location>
        <position position="98"/>
    </location>
    <ligand>
        <name>Mg(2+)</name>
        <dbReference type="ChEBI" id="CHEBI:18420"/>
    </ligand>
</feature>
<comment type="similarity">
    <text evidence="9 10">Belongs to the thiamine-phosphate synthase family.</text>
</comment>
<feature type="binding site" evidence="9">
    <location>
        <begin position="46"/>
        <end position="50"/>
    </location>
    <ligand>
        <name>4-amino-2-methyl-5-(diphosphooxymethyl)pyrimidine</name>
        <dbReference type="ChEBI" id="CHEBI:57841"/>
    </ligand>
</feature>
<comment type="pathway">
    <text evidence="1 9 11">Cofactor biosynthesis; thiamine diphosphate biosynthesis; thiamine phosphate from 4-amino-2-methyl-5-diphosphomethylpyrimidine and 4-methyl-5-(2-phosphoethyl)-thiazole: step 1/1.</text>
</comment>
<keyword evidence="2 9" id="KW-0808">Transferase</keyword>
<dbReference type="Gene3D" id="3.20.20.70">
    <property type="entry name" value="Aldolase class I"/>
    <property type="match status" value="1"/>
</dbReference>
<proteinExistence type="inferred from homology"/>
<evidence type="ECO:0000256" key="8">
    <source>
        <dbReference type="ARBA" id="ARBA00047883"/>
    </source>
</evidence>
<dbReference type="GO" id="GO:0009229">
    <property type="term" value="P:thiamine diphosphate biosynthetic process"/>
    <property type="evidence" value="ECO:0007669"/>
    <property type="project" value="UniProtKB-UniRule"/>
</dbReference>
<gene>
    <name evidence="9 13" type="primary">thiE</name>
    <name evidence="13" type="ORF">H9912_02820</name>
</gene>
<evidence type="ECO:0000256" key="10">
    <source>
        <dbReference type="RuleBase" id="RU003826"/>
    </source>
</evidence>
<evidence type="ECO:0000256" key="7">
    <source>
        <dbReference type="ARBA" id="ARBA00047851"/>
    </source>
</evidence>
<evidence type="ECO:0000256" key="1">
    <source>
        <dbReference type="ARBA" id="ARBA00005165"/>
    </source>
</evidence>
<sequence>MERERTGHLKREALLLYAITDSGAETDRPLAGRVEDALKGGATCVQLREKKLTGEELYREAKQVLTVCRSYHVPLIINDDVELALRLDADGVHVGQKDMEAKEARRRLGPGKIVGVSARTVEQAEKAWEDGADYLGVGAVFPTGSKADARQIEHETLRRICAAVPIPAVAIGGITEENALRLAGSGISGIAVISAIFAKPDVQAAAARLRALAGQIAGAPQR</sequence>
<keyword evidence="5 9" id="KW-0784">Thiamine biosynthesis</keyword>
<evidence type="ECO:0000256" key="3">
    <source>
        <dbReference type="ARBA" id="ARBA00022723"/>
    </source>
</evidence>